<sequence>MKTGICLLLVSLFMLVGGILFSAIGVHESHYLLPDGSVAVMDGASNPDMVVGGEIIEPVVYDDNEALSWVCLAGWMIFSIGGVVFIVANSS</sequence>
<keyword evidence="1" id="KW-1133">Transmembrane helix</keyword>
<evidence type="ECO:0000313" key="2">
    <source>
        <dbReference type="EMBL" id="KKN74983.1"/>
    </source>
</evidence>
<keyword evidence="1" id="KW-0472">Membrane</keyword>
<dbReference type="EMBL" id="LAZR01000317">
    <property type="protein sequence ID" value="KKN74983.1"/>
    <property type="molecule type" value="Genomic_DNA"/>
</dbReference>
<proteinExistence type="predicted"/>
<accession>A0A0F9WA46</accession>
<keyword evidence="1" id="KW-0812">Transmembrane</keyword>
<organism evidence="2">
    <name type="scientific">marine sediment metagenome</name>
    <dbReference type="NCBI Taxonomy" id="412755"/>
    <lineage>
        <taxon>unclassified sequences</taxon>
        <taxon>metagenomes</taxon>
        <taxon>ecological metagenomes</taxon>
    </lineage>
</organism>
<evidence type="ECO:0000256" key="1">
    <source>
        <dbReference type="SAM" id="Phobius"/>
    </source>
</evidence>
<protein>
    <submittedName>
        <fullName evidence="2">Uncharacterized protein</fullName>
    </submittedName>
</protein>
<dbReference type="AlphaFoldDB" id="A0A0F9WA46"/>
<feature type="transmembrane region" description="Helical" evidence="1">
    <location>
        <begin position="66"/>
        <end position="88"/>
    </location>
</feature>
<reference evidence="2" key="1">
    <citation type="journal article" date="2015" name="Nature">
        <title>Complex archaea that bridge the gap between prokaryotes and eukaryotes.</title>
        <authorList>
            <person name="Spang A."/>
            <person name="Saw J.H."/>
            <person name="Jorgensen S.L."/>
            <person name="Zaremba-Niedzwiedzka K."/>
            <person name="Martijn J."/>
            <person name="Lind A.E."/>
            <person name="van Eijk R."/>
            <person name="Schleper C."/>
            <person name="Guy L."/>
            <person name="Ettema T.J."/>
        </authorList>
    </citation>
    <scope>NUCLEOTIDE SEQUENCE</scope>
</reference>
<name>A0A0F9WA46_9ZZZZ</name>
<comment type="caution">
    <text evidence="2">The sequence shown here is derived from an EMBL/GenBank/DDBJ whole genome shotgun (WGS) entry which is preliminary data.</text>
</comment>
<gene>
    <name evidence="2" type="ORF">LCGC14_0384850</name>
</gene>